<dbReference type="PROSITE" id="PS50825">
    <property type="entry name" value="HYR"/>
    <property type="match status" value="1"/>
</dbReference>
<dbReference type="Pfam" id="PF02494">
    <property type="entry name" value="HYR"/>
    <property type="match status" value="1"/>
</dbReference>
<dbReference type="Proteomes" id="UP000184516">
    <property type="component" value="Unassembled WGS sequence"/>
</dbReference>
<feature type="non-terminal residue" evidence="3">
    <location>
        <position position="551"/>
    </location>
</feature>
<accession>A0A1M5MMT3</accession>
<keyword evidence="4" id="KW-1185">Reference proteome</keyword>
<sequence>MKKITPNQIVNLLFNFIFILKPLSLTLKRVSLLLAFFLFVGNTYSQICTIQETNCPPSNLAPVCADATGLGSTVFWTPPNYSLDCATSVPGENASFYVEFNLPESSNTCWTYSRVQRIGSNNLRLFQSSGGDTYFIAPFQYFNNTSGTAINMELIVPSGNFSWKLDVLDATNNSVWSSTISNITSTGLKTITIPNSVPNGVYKLKYSFIDSPSGSIGASNHIEVDRIYYDATIVGAGCSGGINLAVTSNYSPGDYFPVGSTQVVYTATYTPVSGNTSTNTCTFNVEVNKTTLSGVPTSATCNTPDGSIQVTATSAHSLINNLSFTIDGNPVTLSGLSSSTNTTTSGTTTTNTTTVTGTIPNKPAGTYTIVANNSVTGCSDSKVITVLTTPDTQKPVITLASASSLGCNPTPAQIAAAFGTAIVTDNCSSGLTATGTVATEIGSGCTFSTTKNWTVTDVAGNTQTASQTVNYTRDIALPTISLASATALGCNPTPAQIAAAFGSATVTDGCSTGLTATGTVAAETGSGCAFSTTKNWTVTDACGNIGIASQT</sequence>
<protein>
    <submittedName>
        <fullName evidence="3">HYR domain-containing protein</fullName>
    </submittedName>
</protein>
<dbReference type="EMBL" id="FQWB01000006">
    <property type="protein sequence ID" value="SHG78507.1"/>
    <property type="molecule type" value="Genomic_DNA"/>
</dbReference>
<evidence type="ECO:0000256" key="1">
    <source>
        <dbReference type="ARBA" id="ARBA00022737"/>
    </source>
</evidence>
<reference evidence="4" key="1">
    <citation type="submission" date="2016-11" db="EMBL/GenBank/DDBJ databases">
        <authorList>
            <person name="Varghese N."/>
            <person name="Submissions S."/>
        </authorList>
    </citation>
    <scope>NUCLEOTIDE SEQUENCE [LARGE SCALE GENOMIC DNA]</scope>
    <source>
        <strain evidence="4">DSM 19978</strain>
    </source>
</reference>
<gene>
    <name evidence="3" type="ORF">SAMN05443549_106219</name>
</gene>
<keyword evidence="1" id="KW-0677">Repeat</keyword>
<evidence type="ECO:0000259" key="2">
    <source>
        <dbReference type="PROSITE" id="PS50825"/>
    </source>
</evidence>
<evidence type="ECO:0000313" key="4">
    <source>
        <dbReference type="Proteomes" id="UP000184516"/>
    </source>
</evidence>
<dbReference type="OrthoDB" id="9805017at2"/>
<dbReference type="STRING" id="468056.SAMN05443549_106219"/>
<dbReference type="AlphaFoldDB" id="A0A1M5MMT3"/>
<dbReference type="InterPro" id="IPR003410">
    <property type="entry name" value="HYR_dom"/>
</dbReference>
<name>A0A1M5MMT3_9FLAO</name>
<evidence type="ECO:0000313" key="3">
    <source>
        <dbReference type="EMBL" id="SHG78507.1"/>
    </source>
</evidence>
<proteinExistence type="predicted"/>
<organism evidence="3 4">
    <name type="scientific">Flavobacterium fluvii</name>
    <dbReference type="NCBI Taxonomy" id="468056"/>
    <lineage>
        <taxon>Bacteria</taxon>
        <taxon>Pseudomonadati</taxon>
        <taxon>Bacteroidota</taxon>
        <taxon>Flavobacteriia</taxon>
        <taxon>Flavobacteriales</taxon>
        <taxon>Flavobacteriaceae</taxon>
        <taxon>Flavobacterium</taxon>
    </lineage>
</organism>
<feature type="domain" description="HYR" evidence="2">
    <location>
        <begin position="201"/>
        <end position="289"/>
    </location>
</feature>